<evidence type="ECO:0000256" key="8">
    <source>
        <dbReference type="SAM" id="Phobius"/>
    </source>
</evidence>
<dbReference type="GO" id="GO:0005886">
    <property type="term" value="C:plasma membrane"/>
    <property type="evidence" value="ECO:0007669"/>
    <property type="project" value="TreeGrafter"/>
</dbReference>
<feature type="transmembrane region" description="Helical" evidence="8">
    <location>
        <begin position="196"/>
        <end position="215"/>
    </location>
</feature>
<evidence type="ECO:0000256" key="3">
    <source>
        <dbReference type="ARBA" id="ARBA00022692"/>
    </source>
</evidence>
<evidence type="ECO:0000313" key="10">
    <source>
        <dbReference type="EMBL" id="QPC58530.1"/>
    </source>
</evidence>
<dbReference type="PROSITE" id="PS50850">
    <property type="entry name" value="MFS"/>
    <property type="match status" value="1"/>
</dbReference>
<comment type="subcellular location">
    <subcellularLocation>
        <location evidence="1">Membrane</location>
        <topology evidence="1">Multi-pass membrane protein</topology>
    </subcellularLocation>
</comment>
<gene>
    <name evidence="10" type="ORF">HYE67_000761</name>
</gene>
<feature type="transmembrane region" description="Helical" evidence="8">
    <location>
        <begin position="153"/>
        <end position="176"/>
    </location>
</feature>
<keyword evidence="6" id="KW-0325">Glycoprotein</keyword>
<feature type="region of interest" description="Disordered" evidence="7">
    <location>
        <begin position="104"/>
        <end position="143"/>
    </location>
</feature>
<feature type="transmembrane region" description="Helical" evidence="8">
    <location>
        <begin position="642"/>
        <end position="663"/>
    </location>
</feature>
<keyword evidence="2" id="KW-0813">Transport</keyword>
<feature type="transmembrane region" description="Helical" evidence="8">
    <location>
        <begin position="279"/>
        <end position="302"/>
    </location>
</feature>
<keyword evidence="4 8" id="KW-1133">Transmembrane helix</keyword>
<feature type="compositionally biased region" description="Basic residues" evidence="7">
    <location>
        <begin position="338"/>
        <end position="356"/>
    </location>
</feature>
<keyword evidence="3 8" id="KW-0812">Transmembrane</keyword>
<protein>
    <recommendedName>
        <fullName evidence="9">Major facilitator superfamily (MFS) profile domain-containing protein</fullName>
    </recommendedName>
</protein>
<evidence type="ECO:0000313" key="11">
    <source>
        <dbReference type="Proteomes" id="UP000663297"/>
    </source>
</evidence>
<dbReference type="PANTHER" id="PTHR23502:SF4">
    <property type="entry name" value="MAJOR FACILITATOR SUPERFAMILY (MFS) PROFILE DOMAIN-CONTAINING PROTEIN-RELATED"/>
    <property type="match status" value="1"/>
</dbReference>
<feature type="compositionally biased region" description="Polar residues" evidence="7">
    <location>
        <begin position="434"/>
        <end position="458"/>
    </location>
</feature>
<feature type="compositionally biased region" description="Basic residues" evidence="7">
    <location>
        <begin position="396"/>
        <end position="405"/>
    </location>
</feature>
<organism evidence="10 11">
    <name type="scientific">Fusarium culmorum</name>
    <dbReference type="NCBI Taxonomy" id="5516"/>
    <lineage>
        <taxon>Eukaryota</taxon>
        <taxon>Fungi</taxon>
        <taxon>Dikarya</taxon>
        <taxon>Ascomycota</taxon>
        <taxon>Pezizomycotina</taxon>
        <taxon>Sordariomycetes</taxon>
        <taxon>Hypocreomycetidae</taxon>
        <taxon>Hypocreales</taxon>
        <taxon>Nectriaceae</taxon>
        <taxon>Fusarium</taxon>
    </lineage>
</organism>
<feature type="transmembrane region" description="Helical" evidence="8">
    <location>
        <begin position="521"/>
        <end position="545"/>
    </location>
</feature>
<dbReference type="Proteomes" id="UP000663297">
    <property type="component" value="Chromosome 1"/>
</dbReference>
<dbReference type="Gene3D" id="1.20.1250.20">
    <property type="entry name" value="MFS general substrate transporter like domains"/>
    <property type="match status" value="2"/>
</dbReference>
<feature type="compositionally biased region" description="Low complexity" evidence="7">
    <location>
        <begin position="104"/>
        <end position="118"/>
    </location>
</feature>
<dbReference type="InterPro" id="IPR020846">
    <property type="entry name" value="MFS_dom"/>
</dbReference>
<feature type="region of interest" description="Disordered" evidence="7">
    <location>
        <begin position="337"/>
        <end position="464"/>
    </location>
</feature>
<evidence type="ECO:0000256" key="7">
    <source>
        <dbReference type="SAM" id="MobiDB-lite"/>
    </source>
</evidence>
<feature type="domain" description="Major facilitator superfamily (MFS) profile" evidence="9">
    <location>
        <begin position="154"/>
        <end position="743"/>
    </location>
</feature>
<dbReference type="FunFam" id="1.20.1250.20:FF:000396">
    <property type="entry name" value="MFS general substrate transporter"/>
    <property type="match status" value="1"/>
</dbReference>
<evidence type="ECO:0000256" key="2">
    <source>
        <dbReference type="ARBA" id="ARBA00022448"/>
    </source>
</evidence>
<dbReference type="InterPro" id="IPR036259">
    <property type="entry name" value="MFS_trans_sf"/>
</dbReference>
<dbReference type="InterPro" id="IPR011701">
    <property type="entry name" value="MFS"/>
</dbReference>
<feature type="transmembrane region" description="Helical" evidence="8">
    <location>
        <begin position="610"/>
        <end position="630"/>
    </location>
</feature>
<evidence type="ECO:0000256" key="1">
    <source>
        <dbReference type="ARBA" id="ARBA00004141"/>
    </source>
</evidence>
<dbReference type="AlphaFoldDB" id="A0A7S8CYB3"/>
<feature type="transmembrane region" description="Helical" evidence="8">
    <location>
        <begin position="565"/>
        <end position="589"/>
    </location>
</feature>
<dbReference type="EMBL" id="CP064747">
    <property type="protein sequence ID" value="QPC58530.1"/>
    <property type="molecule type" value="Genomic_DNA"/>
</dbReference>
<dbReference type="GO" id="GO:0022857">
    <property type="term" value="F:transmembrane transporter activity"/>
    <property type="evidence" value="ECO:0007669"/>
    <property type="project" value="InterPro"/>
</dbReference>
<dbReference type="Pfam" id="PF07690">
    <property type="entry name" value="MFS_1"/>
    <property type="match status" value="1"/>
</dbReference>
<evidence type="ECO:0000256" key="6">
    <source>
        <dbReference type="ARBA" id="ARBA00023180"/>
    </source>
</evidence>
<evidence type="ECO:0000259" key="9">
    <source>
        <dbReference type="PROSITE" id="PS50850"/>
    </source>
</evidence>
<reference evidence="10" key="1">
    <citation type="submission" date="2020-11" db="EMBL/GenBank/DDBJ databases">
        <title>The chromosome-scale genome resource for two endophytic Fusarium species: F. culmorum and F. pseudograminearum.</title>
        <authorList>
            <person name="Yuan Z."/>
        </authorList>
    </citation>
    <scope>NUCLEOTIDE SEQUENCE</scope>
    <source>
        <strain evidence="10">Class2-1B</strain>
    </source>
</reference>
<keyword evidence="5 8" id="KW-0472">Membrane</keyword>
<feature type="transmembrane region" description="Helical" evidence="8">
    <location>
        <begin position="683"/>
        <end position="699"/>
    </location>
</feature>
<dbReference type="SUPFAM" id="SSF103473">
    <property type="entry name" value="MFS general substrate transporter"/>
    <property type="match status" value="1"/>
</dbReference>
<name>A0A7S8CYB3_FUSCU</name>
<sequence>MSENTNVPRWRRFLGAGAGSTAVPRQNDAYGPSKWSMGVLNDKETIEVPGSVLLLASHRNEPLGLRNVHARNSHSSIPTGFAVDERRASASSAAAAAAAASVAAESHRPASSSRPASANEGKKKTSDGAIILEPQPEDSGNDPLNWPSWKRDAALLSLGFYCMIGGGTTPLIAAGFTDVAEEYDVDVERVALTTGLYMMGMGLGSVVFSPTAILYGKRPVYLASAVMFIGTSLWSAWSPSFSSLLAARVFQGFAVAPVECLPSATIAEIFFLHERAYRIGIYTLLLLGGKNIVPLVSAVIIGSLGWRWTFWILAMIIGLGAVLLFLFVPETFWDRTPHARPKHPSKRPSFLRRLSSRHQQVQRPVEEEKVLEPEREEHSVETSPAQDGRQSPAPSHHSHHQRARNLHVGFAGPDAADKETTAPEVDSDSPKALANSSNKDSASPSGADTTTGSDSFNSPFKLGPSLENEKLDASDLEGPQKVKAYTHNLRQQPPKSFTQTLKPWHGRLNGDSWLKVMIRPFVLYAYPAVLWSSAVYACSVGWLIVISESIAMIYRNSESYNFTALQTGLVYISPFIGGILGTGVAGKVSDAIVKIMSRRNGGLYEPEFRLVMAIPILITTCIGLMGFGWSAEEKDHWMVPTFFFGVVSFGCSLGSTTAITFCVDSYRQYAGEALVTLNFSKNILHGLVFSLFVTHWLHGEGPKMVYIWIGIIQLVLMLFTIPMYIYGKRARMWTVRANLMEKF</sequence>
<proteinExistence type="predicted"/>
<evidence type="ECO:0000256" key="4">
    <source>
        <dbReference type="ARBA" id="ARBA00022989"/>
    </source>
</evidence>
<feature type="compositionally biased region" description="Basic and acidic residues" evidence="7">
    <location>
        <begin position="364"/>
        <end position="380"/>
    </location>
</feature>
<dbReference type="PANTHER" id="PTHR23502">
    <property type="entry name" value="MAJOR FACILITATOR SUPERFAMILY"/>
    <property type="match status" value="1"/>
</dbReference>
<feature type="transmembrane region" description="Helical" evidence="8">
    <location>
        <begin position="308"/>
        <end position="328"/>
    </location>
</feature>
<feature type="transmembrane region" description="Helical" evidence="8">
    <location>
        <begin position="705"/>
        <end position="726"/>
    </location>
</feature>
<feature type="region of interest" description="Disordered" evidence="7">
    <location>
        <begin position="1"/>
        <end position="28"/>
    </location>
</feature>
<feature type="transmembrane region" description="Helical" evidence="8">
    <location>
        <begin position="220"/>
        <end position="237"/>
    </location>
</feature>
<dbReference type="FunFam" id="1.20.1720.10:FF:000009">
    <property type="entry name" value="MFS multidrug transporter"/>
    <property type="match status" value="1"/>
</dbReference>
<feature type="transmembrane region" description="Helical" evidence="8">
    <location>
        <begin position="249"/>
        <end position="272"/>
    </location>
</feature>
<evidence type="ECO:0000256" key="5">
    <source>
        <dbReference type="ARBA" id="ARBA00023136"/>
    </source>
</evidence>
<accession>A0A7S8CYB3</accession>